<dbReference type="AlphaFoldDB" id="A0A9Q3GUB9"/>
<dbReference type="CDD" id="cd00024">
    <property type="entry name" value="CD_CSD"/>
    <property type="match status" value="1"/>
</dbReference>
<protein>
    <recommendedName>
        <fullName evidence="1">Chromo domain-containing protein</fullName>
    </recommendedName>
</protein>
<dbReference type="EMBL" id="AVOT02005537">
    <property type="protein sequence ID" value="MBW0479319.1"/>
    <property type="molecule type" value="Genomic_DNA"/>
</dbReference>
<keyword evidence="3" id="KW-1185">Reference proteome</keyword>
<gene>
    <name evidence="2" type="ORF">O181_019034</name>
</gene>
<organism evidence="2 3">
    <name type="scientific">Austropuccinia psidii MF-1</name>
    <dbReference type="NCBI Taxonomy" id="1389203"/>
    <lineage>
        <taxon>Eukaryota</taxon>
        <taxon>Fungi</taxon>
        <taxon>Dikarya</taxon>
        <taxon>Basidiomycota</taxon>
        <taxon>Pucciniomycotina</taxon>
        <taxon>Pucciniomycetes</taxon>
        <taxon>Pucciniales</taxon>
        <taxon>Sphaerophragmiaceae</taxon>
        <taxon>Austropuccinia</taxon>
    </lineage>
</organism>
<comment type="caution">
    <text evidence="2">The sequence shown here is derived from an EMBL/GenBank/DDBJ whole genome shotgun (WGS) entry which is preliminary data.</text>
</comment>
<dbReference type="GO" id="GO:0006338">
    <property type="term" value="P:chromatin remodeling"/>
    <property type="evidence" value="ECO:0007669"/>
    <property type="project" value="UniProtKB-ARBA"/>
</dbReference>
<evidence type="ECO:0000313" key="2">
    <source>
        <dbReference type="EMBL" id="MBW0479319.1"/>
    </source>
</evidence>
<dbReference type="Gene3D" id="2.40.50.40">
    <property type="match status" value="1"/>
</dbReference>
<feature type="domain" description="Chromo" evidence="1">
    <location>
        <begin position="54"/>
        <end position="96"/>
    </location>
</feature>
<dbReference type="Proteomes" id="UP000765509">
    <property type="component" value="Unassembled WGS sequence"/>
</dbReference>
<evidence type="ECO:0000313" key="3">
    <source>
        <dbReference type="Proteomes" id="UP000765509"/>
    </source>
</evidence>
<proteinExistence type="predicted"/>
<dbReference type="InterPro" id="IPR016197">
    <property type="entry name" value="Chromo-like_dom_sf"/>
</dbReference>
<dbReference type="PROSITE" id="PS50013">
    <property type="entry name" value="CHROMO_2"/>
    <property type="match status" value="1"/>
</dbReference>
<sequence>MVGFLSNIDESQHLCLPPQAPISVEIHHPRLPYFTVGTSQDIHNHKSIEDEEEWEVSQIMESKLKRGKVWYLVKLKGFSQDPERSTWHKAKNSIII</sequence>
<name>A0A9Q3GUB9_9BASI</name>
<reference evidence="2" key="1">
    <citation type="submission" date="2021-03" db="EMBL/GenBank/DDBJ databases">
        <title>Draft genome sequence of rust myrtle Austropuccinia psidii MF-1, a brazilian biotype.</title>
        <authorList>
            <person name="Quecine M.C."/>
            <person name="Pachon D.M.R."/>
            <person name="Bonatelli M.L."/>
            <person name="Correr F.H."/>
            <person name="Franceschini L.M."/>
            <person name="Leite T.F."/>
            <person name="Margarido G.R.A."/>
            <person name="Almeida C.A."/>
            <person name="Ferrarezi J.A."/>
            <person name="Labate C.A."/>
        </authorList>
    </citation>
    <scope>NUCLEOTIDE SEQUENCE</scope>
    <source>
        <strain evidence="2">MF-1</strain>
    </source>
</reference>
<dbReference type="SUPFAM" id="SSF54160">
    <property type="entry name" value="Chromo domain-like"/>
    <property type="match status" value="1"/>
</dbReference>
<accession>A0A9Q3GUB9</accession>
<dbReference type="OrthoDB" id="2515365at2759"/>
<dbReference type="InterPro" id="IPR000953">
    <property type="entry name" value="Chromo/chromo_shadow_dom"/>
</dbReference>
<evidence type="ECO:0000259" key="1">
    <source>
        <dbReference type="PROSITE" id="PS50013"/>
    </source>
</evidence>